<gene>
    <name evidence="1" type="ORF">S01H4_26950</name>
</gene>
<name>X1B0Z1_9ZZZZ</name>
<comment type="caution">
    <text evidence="1">The sequence shown here is derived from an EMBL/GenBank/DDBJ whole genome shotgun (WGS) entry which is preliminary data.</text>
</comment>
<reference evidence="1" key="1">
    <citation type="journal article" date="2014" name="Front. Microbiol.">
        <title>High frequency of phylogenetically diverse reductive dehalogenase-homologous genes in deep subseafloor sedimentary metagenomes.</title>
        <authorList>
            <person name="Kawai M."/>
            <person name="Futagami T."/>
            <person name="Toyoda A."/>
            <person name="Takaki Y."/>
            <person name="Nishi S."/>
            <person name="Hori S."/>
            <person name="Arai W."/>
            <person name="Tsubouchi T."/>
            <person name="Morono Y."/>
            <person name="Uchiyama I."/>
            <person name="Ito T."/>
            <person name="Fujiyama A."/>
            <person name="Inagaki F."/>
            <person name="Takami H."/>
        </authorList>
    </citation>
    <scope>NUCLEOTIDE SEQUENCE</scope>
    <source>
        <strain evidence="1">Expedition CK06-06</strain>
    </source>
</reference>
<accession>X1B0Z1</accession>
<dbReference type="EMBL" id="BART01013075">
    <property type="protein sequence ID" value="GAG88600.1"/>
    <property type="molecule type" value="Genomic_DNA"/>
</dbReference>
<protein>
    <submittedName>
        <fullName evidence="1">Uncharacterized protein</fullName>
    </submittedName>
</protein>
<evidence type="ECO:0000313" key="1">
    <source>
        <dbReference type="EMBL" id="GAG88600.1"/>
    </source>
</evidence>
<organism evidence="1">
    <name type="scientific">marine sediment metagenome</name>
    <dbReference type="NCBI Taxonomy" id="412755"/>
    <lineage>
        <taxon>unclassified sequences</taxon>
        <taxon>metagenomes</taxon>
        <taxon>ecological metagenomes</taxon>
    </lineage>
</organism>
<proteinExistence type="predicted"/>
<dbReference type="AlphaFoldDB" id="X1B0Z1"/>
<sequence>MAIGKSNRIVIDLDPKLKRELYSILTKRGLTLKDWFEKEARQFINKKSDKKPYPCEKSKY</sequence>